<reference evidence="1 2" key="1">
    <citation type="submission" date="2021-12" db="EMBL/GenBank/DDBJ databases">
        <title>High titer production of polyol ester of fatty acids by Rhodotorula paludigena BS15 towards product separation-free biomass refinery.</title>
        <authorList>
            <person name="Mano J."/>
            <person name="Ono H."/>
            <person name="Tanaka T."/>
            <person name="Naito K."/>
            <person name="Sushida H."/>
            <person name="Ike M."/>
            <person name="Tokuyasu K."/>
            <person name="Kitaoka M."/>
        </authorList>
    </citation>
    <scope>NUCLEOTIDE SEQUENCE [LARGE SCALE GENOMIC DNA]</scope>
    <source>
        <strain evidence="1 2">BS15</strain>
    </source>
</reference>
<sequence length="230" mass="25916">MSGPPTEREINRFRKLLELIPATHGGTPIFGSLDALKGWRENCIRWNQHELVRLWASKKPKDWTAFNARFDDVADKVRNGRIRFVADLPTPQQLLSCLEQDATSASSPGSLATVLNTLKPKGYTDDEYAQWRQEILGNTEVCAAFDEAHPEQQQLVKAALRKTSTQNTRRINKAEPALPLPTPDDFLSWLGVPSASHSLGRYPAIGYRHALYLNVDKHAWDRTASPFVGW</sequence>
<evidence type="ECO:0000313" key="1">
    <source>
        <dbReference type="EMBL" id="GJN92542.1"/>
    </source>
</evidence>
<keyword evidence="2" id="KW-1185">Reference proteome</keyword>
<protein>
    <submittedName>
        <fullName evidence="1">Uncharacterized protein</fullName>
    </submittedName>
</protein>
<evidence type="ECO:0000313" key="2">
    <source>
        <dbReference type="Proteomes" id="UP001342314"/>
    </source>
</evidence>
<name>A0AAV5GU24_9BASI</name>
<proteinExistence type="predicted"/>
<dbReference type="Proteomes" id="UP001342314">
    <property type="component" value="Unassembled WGS sequence"/>
</dbReference>
<gene>
    <name evidence="1" type="ORF">Rhopal_005572-T1</name>
</gene>
<dbReference type="EMBL" id="BQKY01000011">
    <property type="protein sequence ID" value="GJN92542.1"/>
    <property type="molecule type" value="Genomic_DNA"/>
</dbReference>
<organism evidence="1 2">
    <name type="scientific">Rhodotorula paludigena</name>
    <dbReference type="NCBI Taxonomy" id="86838"/>
    <lineage>
        <taxon>Eukaryota</taxon>
        <taxon>Fungi</taxon>
        <taxon>Dikarya</taxon>
        <taxon>Basidiomycota</taxon>
        <taxon>Pucciniomycotina</taxon>
        <taxon>Microbotryomycetes</taxon>
        <taxon>Sporidiobolales</taxon>
        <taxon>Sporidiobolaceae</taxon>
        <taxon>Rhodotorula</taxon>
    </lineage>
</organism>
<dbReference type="AlphaFoldDB" id="A0AAV5GU24"/>
<comment type="caution">
    <text evidence="1">The sequence shown here is derived from an EMBL/GenBank/DDBJ whole genome shotgun (WGS) entry which is preliminary data.</text>
</comment>
<accession>A0AAV5GU24</accession>